<dbReference type="PANTHER" id="PTHR14614">
    <property type="entry name" value="HEPATOCELLULAR CARCINOMA-ASSOCIATED ANTIGEN"/>
    <property type="match status" value="1"/>
</dbReference>
<gene>
    <name evidence="1" type="ORF">Cvel_19023</name>
</gene>
<dbReference type="Gene3D" id="3.40.50.150">
    <property type="entry name" value="Vaccinia Virus protein VP39"/>
    <property type="match status" value="1"/>
</dbReference>
<dbReference type="InterPro" id="IPR029063">
    <property type="entry name" value="SAM-dependent_MTases_sf"/>
</dbReference>
<organism evidence="1">
    <name type="scientific">Chromera velia CCMP2878</name>
    <dbReference type="NCBI Taxonomy" id="1169474"/>
    <lineage>
        <taxon>Eukaryota</taxon>
        <taxon>Sar</taxon>
        <taxon>Alveolata</taxon>
        <taxon>Colpodellida</taxon>
        <taxon>Chromeraceae</taxon>
        <taxon>Chromera</taxon>
    </lineage>
</organism>
<dbReference type="VEuPathDB" id="CryptoDB:Cvel_19023"/>
<proteinExistence type="predicted"/>
<evidence type="ECO:0000313" key="1">
    <source>
        <dbReference type="EMBL" id="CEM19338.1"/>
    </source>
</evidence>
<protein>
    <recommendedName>
        <fullName evidence="2">FAM86 N-terminal domain-containing protein</fullName>
    </recommendedName>
</protein>
<name>A0A0G4FW54_9ALVE</name>
<dbReference type="InterPro" id="IPR019410">
    <property type="entry name" value="Methyltransf_16"/>
</dbReference>
<dbReference type="Pfam" id="PF10294">
    <property type="entry name" value="Methyltransf_16"/>
    <property type="match status" value="1"/>
</dbReference>
<dbReference type="AlphaFoldDB" id="A0A0G4FW54"/>
<dbReference type="SUPFAM" id="SSF53335">
    <property type="entry name" value="S-adenosyl-L-methionine-dependent methyltransferases"/>
    <property type="match status" value="1"/>
</dbReference>
<sequence>MEEAEIERWEVIGAYDPGSEVVSLDIGEGDGGDASNLSSPSSPSIDVAPPSRVRLKIRQVINQSREEVASGVVWNVAVELCWFLWRELGHGCKWKAPESFAFVELGAGTGVVGLFLKCCFASASVLLTDLPDALGLLRGNIELNGLEGQEAVSSGGEAQICCRGKLEVMALDWREPGGKVRELLEKDNGWSCLKIAVGADLTYSPECRQLLSEILKDDSHPLSQIPWLIAHQHRDPISISEEEIFRIFGPLCSRILVASQDRTSRFKSDVGSFGFFLFFPKGCPAAFPEETAALLSLLEPAFTRAHSNHHGAASGD</sequence>
<accession>A0A0G4FW54</accession>
<dbReference type="EMBL" id="CDMZ01000675">
    <property type="protein sequence ID" value="CEM19338.1"/>
    <property type="molecule type" value="Genomic_DNA"/>
</dbReference>
<reference evidence="1" key="1">
    <citation type="submission" date="2014-11" db="EMBL/GenBank/DDBJ databases">
        <authorList>
            <person name="Otto D Thomas"/>
            <person name="Naeem Raeece"/>
        </authorList>
    </citation>
    <scope>NUCLEOTIDE SEQUENCE</scope>
</reference>
<evidence type="ECO:0008006" key="2">
    <source>
        <dbReference type="Google" id="ProtNLM"/>
    </source>
</evidence>